<sequence>MSGTTIPSPSLNSDSNTLSTLAASVKLHFSFDVEYNVTNSDIVFISIKMHNLSAGKIANLTYWESAENLL</sequence>
<comment type="caution">
    <text evidence="1">The sequence shown here is derived from an EMBL/GenBank/DDBJ whole genome shotgun (WGS) entry which is preliminary data.</text>
</comment>
<protein>
    <submittedName>
        <fullName evidence="1">Uncharacterized protein</fullName>
    </submittedName>
</protein>
<accession>A0AAV9AJJ2</accession>
<gene>
    <name evidence="1" type="ORF">QJS04_geneDACA019943</name>
</gene>
<dbReference type="AlphaFoldDB" id="A0AAV9AJJ2"/>
<reference evidence="1" key="2">
    <citation type="submission" date="2023-06" db="EMBL/GenBank/DDBJ databases">
        <authorList>
            <person name="Ma L."/>
            <person name="Liu K.-W."/>
            <person name="Li Z."/>
            <person name="Hsiao Y.-Y."/>
            <person name="Qi Y."/>
            <person name="Fu T."/>
            <person name="Tang G."/>
            <person name="Zhang D."/>
            <person name="Sun W.-H."/>
            <person name="Liu D.-K."/>
            <person name="Li Y."/>
            <person name="Chen G.-Z."/>
            <person name="Liu X.-D."/>
            <person name="Liao X.-Y."/>
            <person name="Jiang Y.-T."/>
            <person name="Yu X."/>
            <person name="Hao Y."/>
            <person name="Huang J."/>
            <person name="Zhao X.-W."/>
            <person name="Ke S."/>
            <person name="Chen Y.-Y."/>
            <person name="Wu W.-L."/>
            <person name="Hsu J.-L."/>
            <person name="Lin Y.-F."/>
            <person name="Huang M.-D."/>
            <person name="Li C.-Y."/>
            <person name="Huang L."/>
            <person name="Wang Z.-W."/>
            <person name="Zhao X."/>
            <person name="Zhong W.-Y."/>
            <person name="Peng D.-H."/>
            <person name="Ahmad S."/>
            <person name="Lan S."/>
            <person name="Zhang J.-S."/>
            <person name="Tsai W.-C."/>
            <person name="Van De Peer Y."/>
            <person name="Liu Z.-J."/>
        </authorList>
    </citation>
    <scope>NUCLEOTIDE SEQUENCE</scope>
    <source>
        <strain evidence="1">SCP</strain>
        <tissue evidence="1">Leaves</tissue>
    </source>
</reference>
<evidence type="ECO:0000313" key="2">
    <source>
        <dbReference type="Proteomes" id="UP001179952"/>
    </source>
</evidence>
<dbReference type="Proteomes" id="UP001179952">
    <property type="component" value="Unassembled WGS sequence"/>
</dbReference>
<proteinExistence type="predicted"/>
<keyword evidence="2" id="KW-1185">Reference proteome</keyword>
<dbReference type="EMBL" id="JAUJYN010000009">
    <property type="protein sequence ID" value="KAK1264303.1"/>
    <property type="molecule type" value="Genomic_DNA"/>
</dbReference>
<reference evidence="1" key="1">
    <citation type="journal article" date="2023" name="Nat. Commun.">
        <title>Diploid and tetraploid genomes of Acorus and the evolution of monocots.</title>
        <authorList>
            <person name="Ma L."/>
            <person name="Liu K.W."/>
            <person name="Li Z."/>
            <person name="Hsiao Y.Y."/>
            <person name="Qi Y."/>
            <person name="Fu T."/>
            <person name="Tang G.D."/>
            <person name="Zhang D."/>
            <person name="Sun W.H."/>
            <person name="Liu D.K."/>
            <person name="Li Y."/>
            <person name="Chen G.Z."/>
            <person name="Liu X.D."/>
            <person name="Liao X.Y."/>
            <person name="Jiang Y.T."/>
            <person name="Yu X."/>
            <person name="Hao Y."/>
            <person name="Huang J."/>
            <person name="Zhao X.W."/>
            <person name="Ke S."/>
            <person name="Chen Y.Y."/>
            <person name="Wu W.L."/>
            <person name="Hsu J.L."/>
            <person name="Lin Y.F."/>
            <person name="Huang M.D."/>
            <person name="Li C.Y."/>
            <person name="Huang L."/>
            <person name="Wang Z.W."/>
            <person name="Zhao X."/>
            <person name="Zhong W.Y."/>
            <person name="Peng D.H."/>
            <person name="Ahmad S."/>
            <person name="Lan S."/>
            <person name="Zhang J.S."/>
            <person name="Tsai W.C."/>
            <person name="Van de Peer Y."/>
            <person name="Liu Z.J."/>
        </authorList>
    </citation>
    <scope>NUCLEOTIDE SEQUENCE</scope>
    <source>
        <strain evidence="1">SCP</strain>
    </source>
</reference>
<evidence type="ECO:0000313" key="1">
    <source>
        <dbReference type="EMBL" id="KAK1264303.1"/>
    </source>
</evidence>
<organism evidence="1 2">
    <name type="scientific">Acorus gramineus</name>
    <name type="common">Dwarf sweet flag</name>
    <dbReference type="NCBI Taxonomy" id="55184"/>
    <lineage>
        <taxon>Eukaryota</taxon>
        <taxon>Viridiplantae</taxon>
        <taxon>Streptophyta</taxon>
        <taxon>Embryophyta</taxon>
        <taxon>Tracheophyta</taxon>
        <taxon>Spermatophyta</taxon>
        <taxon>Magnoliopsida</taxon>
        <taxon>Liliopsida</taxon>
        <taxon>Acoraceae</taxon>
        <taxon>Acorus</taxon>
    </lineage>
</organism>
<name>A0AAV9AJJ2_ACOGR</name>